<dbReference type="EMBL" id="BMNT01000015">
    <property type="protein sequence ID" value="GGK85756.1"/>
    <property type="molecule type" value="Genomic_DNA"/>
</dbReference>
<keyword evidence="8" id="KW-1185">Reference proteome</keyword>
<keyword evidence="3" id="KW-0804">Transcription</keyword>
<evidence type="ECO:0000256" key="4">
    <source>
        <dbReference type="PROSITE-ProRule" id="PRU00335"/>
    </source>
</evidence>
<organism evidence="7 8">
    <name type="scientific">Sphaerisporangium melleum</name>
    <dbReference type="NCBI Taxonomy" id="321316"/>
    <lineage>
        <taxon>Bacteria</taxon>
        <taxon>Bacillati</taxon>
        <taxon>Actinomycetota</taxon>
        <taxon>Actinomycetes</taxon>
        <taxon>Streptosporangiales</taxon>
        <taxon>Streptosporangiaceae</taxon>
        <taxon>Sphaerisporangium</taxon>
    </lineage>
</organism>
<dbReference type="Proteomes" id="UP000645217">
    <property type="component" value="Unassembled WGS sequence"/>
</dbReference>
<evidence type="ECO:0000256" key="2">
    <source>
        <dbReference type="ARBA" id="ARBA00023125"/>
    </source>
</evidence>
<protein>
    <submittedName>
        <fullName evidence="7">TetR family transcriptional regulator</fullName>
    </submittedName>
</protein>
<dbReference type="PRINTS" id="PR00455">
    <property type="entry name" value="HTHTETR"/>
</dbReference>
<reference evidence="7" key="1">
    <citation type="journal article" date="2014" name="Int. J. Syst. Evol. Microbiol.">
        <title>Complete genome sequence of Corynebacterium casei LMG S-19264T (=DSM 44701T), isolated from a smear-ripened cheese.</title>
        <authorList>
            <consortium name="US DOE Joint Genome Institute (JGI-PGF)"/>
            <person name="Walter F."/>
            <person name="Albersmeier A."/>
            <person name="Kalinowski J."/>
            <person name="Ruckert C."/>
        </authorList>
    </citation>
    <scope>NUCLEOTIDE SEQUENCE</scope>
    <source>
        <strain evidence="7">JCM 13064</strain>
    </source>
</reference>
<dbReference type="InterPro" id="IPR050109">
    <property type="entry name" value="HTH-type_TetR-like_transc_reg"/>
</dbReference>
<evidence type="ECO:0000313" key="7">
    <source>
        <dbReference type="EMBL" id="GGK85756.1"/>
    </source>
</evidence>
<comment type="caution">
    <text evidence="7">The sequence shown here is derived from an EMBL/GenBank/DDBJ whole genome shotgun (WGS) entry which is preliminary data.</text>
</comment>
<proteinExistence type="predicted"/>
<feature type="domain" description="HTH tetR-type" evidence="6">
    <location>
        <begin position="11"/>
        <end position="71"/>
    </location>
</feature>
<dbReference type="PANTHER" id="PTHR30055">
    <property type="entry name" value="HTH-TYPE TRANSCRIPTIONAL REGULATOR RUTR"/>
    <property type="match status" value="1"/>
</dbReference>
<keyword evidence="2 4" id="KW-0238">DNA-binding</keyword>
<dbReference type="PANTHER" id="PTHR30055:SF234">
    <property type="entry name" value="HTH-TYPE TRANSCRIPTIONAL REGULATOR BETI"/>
    <property type="match status" value="1"/>
</dbReference>
<accession>A0A917R242</accession>
<dbReference type="PROSITE" id="PS50977">
    <property type="entry name" value="HTH_TETR_2"/>
    <property type="match status" value="1"/>
</dbReference>
<dbReference type="Pfam" id="PF00440">
    <property type="entry name" value="TetR_N"/>
    <property type="match status" value="1"/>
</dbReference>
<dbReference type="Gene3D" id="1.10.357.10">
    <property type="entry name" value="Tetracycline Repressor, domain 2"/>
    <property type="match status" value="1"/>
</dbReference>
<dbReference type="RefSeq" id="WP_189163649.1">
    <property type="nucleotide sequence ID" value="NZ_BMNT01000015.1"/>
</dbReference>
<feature type="region of interest" description="Disordered" evidence="5">
    <location>
        <begin position="75"/>
        <end position="102"/>
    </location>
</feature>
<evidence type="ECO:0000313" key="8">
    <source>
        <dbReference type="Proteomes" id="UP000645217"/>
    </source>
</evidence>
<reference evidence="7" key="2">
    <citation type="submission" date="2020-09" db="EMBL/GenBank/DDBJ databases">
        <authorList>
            <person name="Sun Q."/>
            <person name="Ohkuma M."/>
        </authorList>
    </citation>
    <scope>NUCLEOTIDE SEQUENCE</scope>
    <source>
        <strain evidence="7">JCM 13064</strain>
    </source>
</reference>
<evidence type="ECO:0000259" key="6">
    <source>
        <dbReference type="PROSITE" id="PS50977"/>
    </source>
</evidence>
<sequence length="388" mass="41441">MGRLTRAQAQERNRAKVLAAARDEFAERGFRDAKIDMIAERAELTRGAVYSNFPGKRALYFAVLADLSEHVPDPSFAAAGQDGERPAHLRHAQPGNRSGARPDVREALGAFARAWLARLPLAGAEPPAMDRLGMDLMSEIHADEHTRRPFAQLMKLNAILLGLALEGLRTPAGRQVRLAESVLTTLHGATQLATAAPGFVEPFDVVRVCERLAGLDLDDQWGPLYLHYTPQARLTDEPWTPPPAHDVIRREPAPLTEDGVVAIVGLHRLEAVEEAVRAAPPGAMVTAVLVTADPGELGPLARLTIAELRTCLCRAFPATAWPGLRVVLDETGALAAAAGVPAVGDTTETAVRVADGRVRARADGRGACHAAAVAPIIDHGRSRTTSSP</sequence>
<gene>
    <name evidence="7" type="ORF">GCM10007964_30380</name>
</gene>
<name>A0A917R242_9ACTN</name>
<dbReference type="GO" id="GO:0003700">
    <property type="term" value="F:DNA-binding transcription factor activity"/>
    <property type="evidence" value="ECO:0007669"/>
    <property type="project" value="TreeGrafter"/>
</dbReference>
<dbReference type="InterPro" id="IPR001647">
    <property type="entry name" value="HTH_TetR"/>
</dbReference>
<dbReference type="GO" id="GO:0000976">
    <property type="term" value="F:transcription cis-regulatory region binding"/>
    <property type="evidence" value="ECO:0007669"/>
    <property type="project" value="TreeGrafter"/>
</dbReference>
<evidence type="ECO:0000256" key="1">
    <source>
        <dbReference type="ARBA" id="ARBA00023015"/>
    </source>
</evidence>
<feature type="DNA-binding region" description="H-T-H motif" evidence="4">
    <location>
        <begin position="34"/>
        <end position="53"/>
    </location>
</feature>
<evidence type="ECO:0000256" key="3">
    <source>
        <dbReference type="ARBA" id="ARBA00023163"/>
    </source>
</evidence>
<evidence type="ECO:0000256" key="5">
    <source>
        <dbReference type="SAM" id="MobiDB-lite"/>
    </source>
</evidence>
<dbReference type="AlphaFoldDB" id="A0A917R242"/>
<keyword evidence="1" id="KW-0805">Transcription regulation</keyword>
<dbReference type="SUPFAM" id="SSF46689">
    <property type="entry name" value="Homeodomain-like"/>
    <property type="match status" value="1"/>
</dbReference>
<dbReference type="InterPro" id="IPR009057">
    <property type="entry name" value="Homeodomain-like_sf"/>
</dbReference>